<organism evidence="1 2">
    <name type="scientific">Gossypium arboreum</name>
    <name type="common">Tree cotton</name>
    <name type="synonym">Gossypium nanking</name>
    <dbReference type="NCBI Taxonomy" id="29729"/>
    <lineage>
        <taxon>Eukaryota</taxon>
        <taxon>Viridiplantae</taxon>
        <taxon>Streptophyta</taxon>
        <taxon>Embryophyta</taxon>
        <taxon>Tracheophyta</taxon>
        <taxon>Spermatophyta</taxon>
        <taxon>Magnoliopsida</taxon>
        <taxon>eudicotyledons</taxon>
        <taxon>Gunneridae</taxon>
        <taxon>Pentapetalae</taxon>
        <taxon>rosids</taxon>
        <taxon>malvids</taxon>
        <taxon>Malvales</taxon>
        <taxon>Malvaceae</taxon>
        <taxon>Malvoideae</taxon>
        <taxon>Gossypium</taxon>
    </lineage>
</organism>
<proteinExistence type="predicted"/>
<name>A0ABR0QD67_GOSAR</name>
<gene>
    <name evidence="1" type="ORF">PVK06_012782</name>
</gene>
<dbReference type="Proteomes" id="UP001358586">
    <property type="component" value="Chromosome 4"/>
</dbReference>
<comment type="caution">
    <text evidence="1">The sequence shown here is derived from an EMBL/GenBank/DDBJ whole genome shotgun (WGS) entry which is preliminary data.</text>
</comment>
<sequence length="64" mass="6920">MEKQRKDGEAGAVPIVIDGMVLDIQATSSIPPHPRTTCLGQKLVVGALEICKTMDRRLSEARMG</sequence>
<evidence type="ECO:0000313" key="1">
    <source>
        <dbReference type="EMBL" id="KAK5836976.1"/>
    </source>
</evidence>
<reference evidence="1 2" key="1">
    <citation type="submission" date="2023-03" db="EMBL/GenBank/DDBJ databases">
        <title>WGS of Gossypium arboreum.</title>
        <authorList>
            <person name="Yu D."/>
        </authorList>
    </citation>
    <scope>NUCLEOTIDE SEQUENCE [LARGE SCALE GENOMIC DNA]</scope>
    <source>
        <tissue evidence="1">Leaf</tissue>
    </source>
</reference>
<dbReference type="EMBL" id="JARKNE010000004">
    <property type="protein sequence ID" value="KAK5836976.1"/>
    <property type="molecule type" value="Genomic_DNA"/>
</dbReference>
<keyword evidence="2" id="KW-1185">Reference proteome</keyword>
<protein>
    <submittedName>
        <fullName evidence="1">Uncharacterized protein</fullName>
    </submittedName>
</protein>
<evidence type="ECO:0000313" key="2">
    <source>
        <dbReference type="Proteomes" id="UP001358586"/>
    </source>
</evidence>
<accession>A0ABR0QD67</accession>